<dbReference type="InterPro" id="IPR032427">
    <property type="entry name" value="P22_portal"/>
</dbReference>
<reference evidence="2 3" key="1">
    <citation type="submission" date="2019-04" db="EMBL/GenBank/DDBJ databases">
        <title>Lampropedia sp YIM MLB12 draf genome.</title>
        <authorList>
            <person name="Wang Y.-X."/>
        </authorList>
    </citation>
    <scope>NUCLEOTIDE SEQUENCE [LARGE SCALE GENOMIC DNA]</scope>
    <source>
        <strain evidence="2 3">YIM MLB12</strain>
    </source>
</reference>
<sequence length="796" mass="89110">MRTNHRVAGDSLFDDESLEGAKPGSPLDSDESRALLRQLLAWLYDERELQAENRLDMAIDADMYDGMQWRPEDAAEVEQRGQMPLVFNELAPMIDWMIGTERRSRVDAKVLPRSEDAVKMADIKTKVMKYMSDVNRAVFVRSQAFAESVKSGLSWIDDGVRDDPTKEKLYKTHESWRNVLHDSRAVRSMDLSGCRYVFRWRDIDLDVAQAMFPERARLLEEAAMDYSALATEDESLDGWGGPMASHMAETRAMIRRGGTGSMIAGPGGQSQARRVVRIYECQYRKPEQSRIVESGPFRGSILSEFDPIVQAIMEQDQSLGIVDKVAMRMHVAVFVPGGMLAKGPAPWRHNDFSLTPVWCFRRSRDGAPYGLVRRVRDLQLDLNKRASKANFLINSNQIIAEEGATDDWDNLRDEANRPDGVLIKKRGTELTIRRDSEQVAGQVQMMQYNAAAIQKTGGVADENLGRQTNAVSGEAIKARQLQGSVVTTEPFDNLRLATQLSGSKELSLIEQFVTEEKVIRLVGEKNRIDWQRINQVEVDATGQVRVLDDITASMADFVVSEQDYAGTLRQVMFDSINALAMKVAPELGLRLMTMAFEYSDLPNKDEIANAFRQITGDKDPDQELSEEEVQQQAEQAQQQAEAMEMQRQDAKLALEERQARVREINARASELEVKAQQAMQAGQVTGEQAGAVESEALRARAQAQDEIERLSMQLAQSQGEIARLKAQAAGETERARIDAEAKVRVAQINAGTDTKLANITKRLDALASDFAQAQRTTPIQNQAATEPQQPPQESRV</sequence>
<feature type="region of interest" description="Disordered" evidence="1">
    <location>
        <begin position="1"/>
        <end position="30"/>
    </location>
</feature>
<evidence type="ECO:0000313" key="2">
    <source>
        <dbReference type="EMBL" id="THJ32400.1"/>
    </source>
</evidence>
<proteinExistence type="predicted"/>
<dbReference type="OrthoDB" id="8564969at2"/>
<accession>A0A4S5BJ90</accession>
<feature type="region of interest" description="Disordered" evidence="1">
    <location>
        <begin position="617"/>
        <end position="648"/>
    </location>
</feature>
<dbReference type="EMBL" id="SSWX01000015">
    <property type="protein sequence ID" value="THJ32400.1"/>
    <property type="molecule type" value="Genomic_DNA"/>
</dbReference>
<feature type="compositionally biased region" description="Low complexity" evidence="1">
    <location>
        <begin position="630"/>
        <end position="643"/>
    </location>
</feature>
<comment type="caution">
    <text evidence="2">The sequence shown here is derived from an EMBL/GenBank/DDBJ whole genome shotgun (WGS) entry which is preliminary data.</text>
</comment>
<name>A0A4S5BJ90_9BURK</name>
<dbReference type="Proteomes" id="UP000306236">
    <property type="component" value="Unassembled WGS sequence"/>
</dbReference>
<feature type="compositionally biased region" description="Polar residues" evidence="1">
    <location>
        <begin position="772"/>
        <end position="786"/>
    </location>
</feature>
<protein>
    <recommendedName>
        <fullName evidence="4">Portal protein</fullName>
    </recommendedName>
</protein>
<evidence type="ECO:0000256" key="1">
    <source>
        <dbReference type="SAM" id="MobiDB-lite"/>
    </source>
</evidence>
<dbReference type="Pfam" id="PF16510">
    <property type="entry name" value="P22_portal"/>
    <property type="match status" value="1"/>
</dbReference>
<gene>
    <name evidence="2" type="ORF">E8K88_11920</name>
</gene>
<evidence type="ECO:0000313" key="3">
    <source>
        <dbReference type="Proteomes" id="UP000306236"/>
    </source>
</evidence>
<dbReference type="AlphaFoldDB" id="A0A4S5BJ90"/>
<feature type="region of interest" description="Disordered" evidence="1">
    <location>
        <begin position="772"/>
        <end position="796"/>
    </location>
</feature>
<organism evidence="2 3">
    <name type="scientific">Lampropedia aestuarii</name>
    <dbReference type="NCBI Taxonomy" id="2562762"/>
    <lineage>
        <taxon>Bacteria</taxon>
        <taxon>Pseudomonadati</taxon>
        <taxon>Pseudomonadota</taxon>
        <taxon>Betaproteobacteria</taxon>
        <taxon>Burkholderiales</taxon>
        <taxon>Comamonadaceae</taxon>
        <taxon>Lampropedia</taxon>
    </lineage>
</organism>
<evidence type="ECO:0008006" key="4">
    <source>
        <dbReference type="Google" id="ProtNLM"/>
    </source>
</evidence>
<keyword evidence="3" id="KW-1185">Reference proteome</keyword>